<dbReference type="InterPro" id="IPR000008">
    <property type="entry name" value="C2_dom"/>
</dbReference>
<sequence>MGAVIPKGKKKNKEEKRNLEYDDQKYIKDQGYEEDTIDSANLALAINKGDFTSNVLIRFSCENLPKMDTLSQSDPIIAVYQTIDDKKDFVGLTECIPDNCNPKFSKSFIFSYNVSNIQNPITCDIFDVMLTANQTISRDIYDIRKKKKKCGSLTIRGQEYDVSGKKVIFELGGRDIASKHELYLIVSSIKDGKDYPVYASQPEKKSKKQIINWKKFQIPLSYFGENSKSYVKLEVFEYYKEKGHVLIGDIETTIQHLIDNSGKSVNILMNQLKVGELKLHNVKLDHRVSFLNYLLADAEVSLIVAVDFTHSNKDQNDPSSLHYTHTEKNTYYQALNNLVGILQYFDADNRIPLYGFGAKLPPYYNIVSHGFAMNENIFDPYINGGSDNLIRVYKQKAPTLKMHGPTVFSEVIKLGKTWAEKETEKKNYYVLLIVTDGINNDEENTLDEIVEASEYPLTIIIVGIGDEDFTQLKELLEPQKPNKYLYSKKLGKQAIRNNVHFFVYKDYNKNMQTLARECMRKLPRQFIEYMEMKNMKVPPQDKNMKEATEAYMHKKMDQKKNAFKKKKKYQLKQNLQDDWLVQLKEEFIKKLVYLNYEPYYVDKIIKQEINQTDLIMEQQKKESMKSQQQFIKAIQNKQTDDQKEQQIRLQKQIFLEKKYHQYLKKVYKQQQFKKNQESYKNKEKFNILASSQFNIDLKIAENKGSVDVFIPKGDNLFFKGDYDNTDEENEEEDLYYNNKSGQNFSLKEQNKQNYYISNSKINALQSVKISQQLLSSTLKFQSQNNSPAKQTSVEHKKSNSQNQFTDFQKSYIFNYQTNNNIQNIQQFRRYQLGTGKLIQQTKEKLKKKKEKEENSYFYFNSSDDEDKHIFIPQDLQKIRQSQDEKKISLQQNSYSKFPALKRDSNEENNYINFPKQSKFSHFKNNSLLSKNKSTISDINNPIQVQETVQNYSSNQDDSDISDFDKQVFENSLEIDVSDNSKENSVDAEINKIEKILDYKDFVQIIQKDDNYFNNQSFLESPIKKNNQNQNNLNNFINYGQKSKIQLNKKQENLLRKKMQQQISNKKESSVDSNLNDYNDQKQKHFEQKNSLENKQKEQKDIIQNLFGQNISNQKNKQENLSFQSEQQWIFQQQQEELKRQEDRLKEEKSKKLIYQNDLNVFKIKQNRCLVCHGNQANVVLQPCGDIGFCKNCFEQNQNNECCICGVKFNRKKSMVVVDDKDYYNEIFG</sequence>
<dbReference type="InterPro" id="IPR036465">
    <property type="entry name" value="vWFA_dom_sf"/>
</dbReference>
<dbReference type="OrthoDB" id="287121at2759"/>
<keyword evidence="6" id="KW-1185">Reference proteome</keyword>
<organism evidence="5 6">
    <name type="scientific">Pseudocohnilembus persalinus</name>
    <name type="common">Ciliate</name>
    <dbReference type="NCBI Taxonomy" id="266149"/>
    <lineage>
        <taxon>Eukaryota</taxon>
        <taxon>Sar</taxon>
        <taxon>Alveolata</taxon>
        <taxon>Ciliophora</taxon>
        <taxon>Intramacronucleata</taxon>
        <taxon>Oligohymenophorea</taxon>
        <taxon>Scuticociliatia</taxon>
        <taxon>Philasterida</taxon>
        <taxon>Pseudocohnilembidae</taxon>
        <taxon>Pseudocohnilembus</taxon>
    </lineage>
</organism>
<evidence type="ECO:0000256" key="3">
    <source>
        <dbReference type="SAM" id="MobiDB-lite"/>
    </source>
</evidence>
<dbReference type="EMBL" id="LDAU01000114">
    <property type="protein sequence ID" value="KRX04637.1"/>
    <property type="molecule type" value="Genomic_DNA"/>
</dbReference>
<accession>A0A0V0QR43</accession>
<dbReference type="GO" id="GO:0005886">
    <property type="term" value="C:plasma membrane"/>
    <property type="evidence" value="ECO:0007669"/>
    <property type="project" value="TreeGrafter"/>
</dbReference>
<gene>
    <name evidence="5" type="ORF">PPERSA_04452</name>
</gene>
<reference evidence="5 6" key="1">
    <citation type="journal article" date="2015" name="Sci. Rep.">
        <title>Genome of the facultative scuticociliatosis pathogen Pseudocohnilembus persalinus provides insight into its virulence through horizontal gene transfer.</title>
        <authorList>
            <person name="Xiong J."/>
            <person name="Wang G."/>
            <person name="Cheng J."/>
            <person name="Tian M."/>
            <person name="Pan X."/>
            <person name="Warren A."/>
            <person name="Jiang C."/>
            <person name="Yuan D."/>
            <person name="Miao W."/>
        </authorList>
    </citation>
    <scope>NUCLEOTIDE SEQUENCE [LARGE SCALE GENOMIC DNA]</scope>
    <source>
        <strain evidence="5">36N120E</strain>
    </source>
</reference>
<dbReference type="GO" id="GO:0005544">
    <property type="term" value="F:calcium-dependent phospholipid binding"/>
    <property type="evidence" value="ECO:0007669"/>
    <property type="project" value="InterPro"/>
</dbReference>
<evidence type="ECO:0000256" key="2">
    <source>
        <dbReference type="SAM" id="Coils"/>
    </source>
</evidence>
<dbReference type="Pfam" id="PF13920">
    <property type="entry name" value="zf-C3HC4_3"/>
    <property type="match status" value="1"/>
</dbReference>
<dbReference type="Pfam" id="PF07002">
    <property type="entry name" value="Copine"/>
    <property type="match status" value="1"/>
</dbReference>
<comment type="similarity">
    <text evidence="1">Belongs to the copine family.</text>
</comment>
<dbReference type="SUPFAM" id="SSF53300">
    <property type="entry name" value="vWA-like"/>
    <property type="match status" value="1"/>
</dbReference>
<evidence type="ECO:0000313" key="6">
    <source>
        <dbReference type="Proteomes" id="UP000054937"/>
    </source>
</evidence>
<comment type="caution">
    <text evidence="5">The sequence shown here is derived from an EMBL/GenBank/DDBJ whole genome shotgun (WGS) entry which is preliminary data.</text>
</comment>
<dbReference type="Gene3D" id="3.30.40.10">
    <property type="entry name" value="Zinc/RING finger domain, C3HC4 (zinc finger)"/>
    <property type="match status" value="1"/>
</dbReference>
<dbReference type="InterPro" id="IPR002035">
    <property type="entry name" value="VWF_A"/>
</dbReference>
<dbReference type="InterPro" id="IPR010734">
    <property type="entry name" value="Copine_C"/>
</dbReference>
<dbReference type="PANTHER" id="PTHR10857:SF106">
    <property type="entry name" value="C2 DOMAIN-CONTAINING PROTEIN"/>
    <property type="match status" value="1"/>
</dbReference>
<evidence type="ECO:0000256" key="1">
    <source>
        <dbReference type="ARBA" id="ARBA00009048"/>
    </source>
</evidence>
<dbReference type="InParanoid" id="A0A0V0QR43"/>
<evidence type="ECO:0000259" key="4">
    <source>
        <dbReference type="PROSITE" id="PS50234"/>
    </source>
</evidence>
<feature type="domain" description="VWFA" evidence="4">
    <location>
        <begin position="301"/>
        <end position="522"/>
    </location>
</feature>
<dbReference type="InterPro" id="IPR035892">
    <property type="entry name" value="C2_domain_sf"/>
</dbReference>
<dbReference type="Proteomes" id="UP000054937">
    <property type="component" value="Unassembled WGS sequence"/>
</dbReference>
<keyword evidence="2" id="KW-0175">Coiled coil</keyword>
<dbReference type="InterPro" id="IPR045052">
    <property type="entry name" value="Copine"/>
</dbReference>
<proteinExistence type="inferred from homology"/>
<dbReference type="Gene3D" id="3.40.50.410">
    <property type="entry name" value="von Willebrand factor, type A domain"/>
    <property type="match status" value="1"/>
</dbReference>
<dbReference type="InterPro" id="IPR013083">
    <property type="entry name" value="Znf_RING/FYVE/PHD"/>
</dbReference>
<dbReference type="PROSITE" id="PS50234">
    <property type="entry name" value="VWFA"/>
    <property type="match status" value="1"/>
</dbReference>
<dbReference type="Gene3D" id="2.60.40.150">
    <property type="entry name" value="C2 domain"/>
    <property type="match status" value="1"/>
</dbReference>
<dbReference type="GO" id="GO:0071277">
    <property type="term" value="P:cellular response to calcium ion"/>
    <property type="evidence" value="ECO:0007669"/>
    <property type="project" value="TreeGrafter"/>
</dbReference>
<protein>
    <submittedName>
        <fullName evidence="5">C2 domain</fullName>
    </submittedName>
</protein>
<dbReference type="SUPFAM" id="SSF49562">
    <property type="entry name" value="C2 domain (Calcium/lipid-binding domain, CaLB)"/>
    <property type="match status" value="1"/>
</dbReference>
<dbReference type="PANTHER" id="PTHR10857">
    <property type="entry name" value="COPINE"/>
    <property type="match status" value="1"/>
</dbReference>
<dbReference type="Pfam" id="PF00168">
    <property type="entry name" value="C2"/>
    <property type="match status" value="1"/>
</dbReference>
<feature type="region of interest" description="Disordered" evidence="3">
    <location>
        <begin position="1057"/>
        <end position="1076"/>
    </location>
</feature>
<name>A0A0V0QR43_PSEPJ</name>
<evidence type="ECO:0000313" key="5">
    <source>
        <dbReference type="EMBL" id="KRX04637.1"/>
    </source>
</evidence>
<dbReference type="AlphaFoldDB" id="A0A0V0QR43"/>
<dbReference type="OMA" id="AMNENIF"/>
<feature type="coiled-coil region" evidence="2">
    <location>
        <begin position="1130"/>
        <end position="1157"/>
    </location>
</feature>